<evidence type="ECO:0000313" key="2">
    <source>
        <dbReference type="Proteomes" id="UP000076584"/>
    </source>
</evidence>
<dbReference type="EMBL" id="LFIW01001618">
    <property type="protein sequence ID" value="KZL81591.1"/>
    <property type="molecule type" value="Genomic_DNA"/>
</dbReference>
<keyword evidence="2" id="KW-1185">Reference proteome</keyword>
<reference evidence="1 2" key="1">
    <citation type="submission" date="2015-06" db="EMBL/GenBank/DDBJ databases">
        <title>Survival trade-offs in plant roots during colonization by closely related pathogenic and mutualistic fungi.</title>
        <authorList>
            <person name="Hacquard S."/>
            <person name="Kracher B."/>
            <person name="Hiruma K."/>
            <person name="Weinman A."/>
            <person name="Muench P."/>
            <person name="Garrido Oter R."/>
            <person name="Ver Loren van Themaat E."/>
            <person name="Dallerey J.-F."/>
            <person name="Damm U."/>
            <person name="Henrissat B."/>
            <person name="Lespinet O."/>
            <person name="Thon M."/>
            <person name="Kemen E."/>
            <person name="McHardy A.C."/>
            <person name="Schulze-Lefert P."/>
            <person name="O'Connell R.J."/>
        </authorList>
    </citation>
    <scope>NUCLEOTIDE SEQUENCE [LARGE SCALE GENOMIC DNA]</scope>
    <source>
        <strain evidence="1 2">MAFF 238704</strain>
    </source>
</reference>
<comment type="caution">
    <text evidence="1">The sequence shown here is derived from an EMBL/GenBank/DDBJ whole genome shotgun (WGS) entry which is preliminary data.</text>
</comment>
<evidence type="ECO:0000313" key="1">
    <source>
        <dbReference type="EMBL" id="KZL81591.1"/>
    </source>
</evidence>
<proteinExistence type="predicted"/>
<dbReference type="Proteomes" id="UP000076584">
    <property type="component" value="Unassembled WGS sequence"/>
</dbReference>
<accession>A0A167BQ37</accession>
<organism evidence="1 2">
    <name type="scientific">Colletotrichum incanum</name>
    <name type="common">Soybean anthracnose fungus</name>
    <dbReference type="NCBI Taxonomy" id="1573173"/>
    <lineage>
        <taxon>Eukaryota</taxon>
        <taxon>Fungi</taxon>
        <taxon>Dikarya</taxon>
        <taxon>Ascomycota</taxon>
        <taxon>Pezizomycotina</taxon>
        <taxon>Sordariomycetes</taxon>
        <taxon>Hypocreomycetidae</taxon>
        <taxon>Glomerellales</taxon>
        <taxon>Glomerellaceae</taxon>
        <taxon>Colletotrichum</taxon>
        <taxon>Colletotrichum spaethianum species complex</taxon>
    </lineage>
</organism>
<name>A0A167BQ37_COLIC</name>
<protein>
    <submittedName>
        <fullName evidence="1">Uncharacterized protein</fullName>
    </submittedName>
</protein>
<sequence length="169" mass="19169">MTPMSFDTNIRDLLINDSDKGTLRAFNAETSRPMTLATQEDPPSYEVLKLITELARIRSILGAAEPPLKAPDFIPSSSGVAMRNATGGWHLFPLELRELRRRRPILFRVAPWALFPADDYSNDRYRLALAARGSEAGWGVSPRTRFAWCEDLDVEYLGLMGLVWMRKRT</sequence>
<gene>
    <name evidence="1" type="ORF">CI238_10631</name>
</gene>
<dbReference type="AlphaFoldDB" id="A0A167BQ37"/>